<dbReference type="EnsemblBacteria" id="ABC44119">
    <property type="protein sequence ID" value="ABC44119"/>
    <property type="gene ID" value="SRU_0167"/>
</dbReference>
<dbReference type="eggNOG" id="ENOG5033WE4">
    <property type="taxonomic scope" value="Bacteria"/>
</dbReference>
<reference evidence="2 3" key="1">
    <citation type="journal article" date="2005" name="Proc. Natl. Acad. Sci. U.S.A.">
        <title>The genome of Salinibacter ruber: convergence and gene exchange among hyperhalophilic bacteria and archaea.</title>
        <authorList>
            <person name="Mongodin E.F."/>
            <person name="Nelson K.E."/>
            <person name="Daugherty S."/>
            <person name="Deboy R.T."/>
            <person name="Wister J."/>
            <person name="Khouri H."/>
            <person name="Weidman J."/>
            <person name="Walsh D.A."/>
            <person name="Papke R.T."/>
            <person name="Sanchez Perez G."/>
            <person name="Sharma A.K."/>
            <person name="Nesbo C.L."/>
            <person name="MacLeod D."/>
            <person name="Bapteste E."/>
            <person name="Doolittle W.F."/>
            <person name="Charlebois R.L."/>
            <person name="Legault B."/>
            <person name="Rodriguez-Valera F."/>
        </authorList>
    </citation>
    <scope>NUCLEOTIDE SEQUENCE [LARGE SCALE GENOMIC DNA]</scope>
    <source>
        <strain evidence="3">DSM 13855 / CECT 5946 / M31</strain>
    </source>
</reference>
<dbReference type="OrthoDB" id="1523417at2"/>
<evidence type="ECO:0008006" key="4">
    <source>
        <dbReference type="Google" id="ProtNLM"/>
    </source>
</evidence>
<dbReference type="InterPro" id="IPR025345">
    <property type="entry name" value="DUF4249"/>
</dbReference>
<proteinExistence type="predicted"/>
<evidence type="ECO:0000313" key="2">
    <source>
        <dbReference type="EMBL" id="ABC44119.1"/>
    </source>
</evidence>
<organism evidence="2 3">
    <name type="scientific">Salinibacter ruber (strain DSM 13855 / M31)</name>
    <dbReference type="NCBI Taxonomy" id="309807"/>
    <lineage>
        <taxon>Bacteria</taxon>
        <taxon>Pseudomonadati</taxon>
        <taxon>Rhodothermota</taxon>
        <taxon>Rhodothermia</taxon>
        <taxon>Rhodothermales</taxon>
        <taxon>Salinibacteraceae</taxon>
        <taxon>Salinibacter</taxon>
    </lineage>
</organism>
<keyword evidence="3" id="KW-1185">Reference proteome</keyword>
<protein>
    <recommendedName>
        <fullName evidence="4">DUF4249 domain-containing protein</fullName>
    </recommendedName>
</protein>
<dbReference type="HOGENOM" id="CLU_865704_0_0_10"/>
<dbReference type="AlphaFoldDB" id="Q2S661"/>
<dbReference type="Proteomes" id="UP000008674">
    <property type="component" value="Chromosome"/>
</dbReference>
<evidence type="ECO:0000313" key="3">
    <source>
        <dbReference type="Proteomes" id="UP000008674"/>
    </source>
</evidence>
<dbReference type="KEGG" id="sru:SRU_0167"/>
<accession>Q2S661</accession>
<sequence>MRSRTRHTATSCMRRLLLFAIFGLAALIGCDTAALETESQVVVEAYLEAGAPMDSVRLTRTARASAEYTPERTAVQGADVQVQRLNDSGGVAATVPYTETDSTDGLYIPETPATVKSQATYRLQATPPEGPVVAAETTVPAPVEAVRTQNDTTTYPDPDDENSDPPQFELTVRPGPSALERQNVYVLTSRSLLDLQSIPASPPDSVAGRLLTPFYLEQYDADSDTLASFRVNSSGLLNEANFTSNDDGTVSITLPWLAVAFYGPNQIRASVVDDNLYDFLRTQSAQQMSLAPGEIPNVDEDIENGTGIFGSFAEASGKVLIRPPNLTGDDIPLRP</sequence>
<dbReference type="PROSITE" id="PS51257">
    <property type="entry name" value="PROKAR_LIPOPROTEIN"/>
    <property type="match status" value="1"/>
</dbReference>
<feature type="signal peptide" evidence="1">
    <location>
        <begin position="1"/>
        <end position="25"/>
    </location>
</feature>
<evidence type="ECO:0000256" key="1">
    <source>
        <dbReference type="SAM" id="SignalP"/>
    </source>
</evidence>
<name>Q2S661_SALRD</name>
<dbReference type="Pfam" id="PF14054">
    <property type="entry name" value="DUF4249"/>
    <property type="match status" value="1"/>
</dbReference>
<keyword evidence="1" id="KW-0732">Signal</keyword>
<gene>
    <name evidence="2" type="ordered locus">SRU_0167</name>
</gene>
<dbReference type="STRING" id="309807.SRU_0167"/>
<dbReference type="EMBL" id="CP000159">
    <property type="protein sequence ID" value="ABC44119.1"/>
    <property type="molecule type" value="Genomic_DNA"/>
</dbReference>
<feature type="chain" id="PRO_5004215095" description="DUF4249 domain-containing protein" evidence="1">
    <location>
        <begin position="26"/>
        <end position="335"/>
    </location>
</feature>